<feature type="compositionally biased region" description="Basic residues" evidence="4">
    <location>
        <begin position="569"/>
        <end position="578"/>
    </location>
</feature>
<gene>
    <name evidence="5" type="ORF">PECAL_2P09550</name>
</gene>
<evidence type="ECO:0000313" key="6">
    <source>
        <dbReference type="Proteomes" id="UP000789595"/>
    </source>
</evidence>
<dbReference type="EMBL" id="CAKKNE010000002">
    <property type="protein sequence ID" value="CAH0367911.1"/>
    <property type="molecule type" value="Genomic_DNA"/>
</dbReference>
<evidence type="ECO:0000256" key="3">
    <source>
        <dbReference type="ARBA" id="ARBA00022833"/>
    </source>
</evidence>
<feature type="compositionally biased region" description="Basic residues" evidence="4">
    <location>
        <begin position="678"/>
        <end position="687"/>
    </location>
</feature>
<dbReference type="Proteomes" id="UP000789595">
    <property type="component" value="Unassembled WGS sequence"/>
</dbReference>
<feature type="compositionally biased region" description="Pro residues" evidence="4">
    <location>
        <begin position="521"/>
        <end position="530"/>
    </location>
</feature>
<dbReference type="PANTHER" id="PTHR46201:SF8">
    <property type="entry name" value="CHROMATIN REGULATOR PHD FAMILY"/>
    <property type="match status" value="1"/>
</dbReference>
<protein>
    <recommendedName>
        <fullName evidence="7">Zinc finger PHD-type domain-containing protein</fullName>
    </recommendedName>
</protein>
<keyword evidence="6" id="KW-1185">Reference proteome</keyword>
<evidence type="ECO:0000313" key="5">
    <source>
        <dbReference type="EMBL" id="CAH0367911.1"/>
    </source>
</evidence>
<dbReference type="Gene3D" id="3.30.40.10">
    <property type="entry name" value="Zinc/RING finger domain, C3HC4 (zinc finger)"/>
    <property type="match status" value="1"/>
</dbReference>
<evidence type="ECO:0008006" key="7">
    <source>
        <dbReference type="Google" id="ProtNLM"/>
    </source>
</evidence>
<name>A0A8J2SCH8_9STRA</name>
<dbReference type="PROSITE" id="PS01359">
    <property type="entry name" value="ZF_PHD_1"/>
    <property type="match status" value="1"/>
</dbReference>
<dbReference type="OrthoDB" id="5876800at2759"/>
<keyword evidence="2" id="KW-0863">Zinc-finger</keyword>
<feature type="region of interest" description="Disordered" evidence="4">
    <location>
        <begin position="468"/>
        <end position="727"/>
    </location>
</feature>
<sequence>MASKGQRKGDAKKKAKPTPFNSKNPLHIPELARLLKIAREKYQLKQSTELLNFVTCTGPVWGERNKTEPGITFQRKAPDGGLLTRILKTCKPEEKAPPKEKWHKGVDAAGPGENLVVAVVFNDGRDEDASDDGTGAEVLAFQSNGGKGVWYPVLMGRHSVSFAPDAMREDLARRRFHDAHGDAREPTAEELARYAAAVTREDCEEEAFTRAHRETVVALALHPDHDGAEKRLPVGTEKERAFKEWVIAEMARRKAAGGYVPRGLVGEGGGYSALRRALGLGPGIRPCQVDPDNWVEVWYYEGPRGQRVRKKQRFRRDKNGLAKAADLVLKRCGKAVRHAELRENLAASKRGVKDEHLPNQPGRAAVASRRGHRTAPLPTAPPPTAPPRRRSAPAARAPTPVESAATWRFDCLCGVSGTNFDDGSAMWECPACNTWQHAMCAGGAEDAECPEDYVCIRCRSQEAGAAARRGPGAAAVPAPAPAPRPPPRRREPPAPRVPPARAPAPATSSRRRGATAAADPAPAPAPPPPAARGRRGPTGPTRAGAAPRRPRDKTPARRPTAAPTSSAKAGRKSKKPKPSGRGSDGQDDRDAMPISPTHGRRGDGAVAAAPEAAANARRRQPPRRAAAAAPAPAAASPRGARARRGGRGRGAAQRSPTPSPIPPRSPSASSESRGRPSSSKRSRRKKAASPPPPPSDDDASDSDSTECDHSDDDPDEPAPLHPPPSSRCYRDYWERLHRRRAWQTKPTARLKREFLIIEARHRLICSRVGVDLDRRWHLAVPCPPDLLLGMGEVDDRFAAIFYGARAKHTAGKARVAQIERDFFGPNGPGPDILQKVYGLEDALTARQYRVIRRLWKVDTVLSEYELVIEAVVLRPFELYYRWKGRREKAEIKRYTGHARFKHVGSTVHAASVRLRNMERMGVL</sequence>
<feature type="region of interest" description="Disordered" evidence="4">
    <location>
        <begin position="1"/>
        <end position="25"/>
    </location>
</feature>
<keyword evidence="1" id="KW-0479">Metal-binding</keyword>
<dbReference type="PANTHER" id="PTHR46201">
    <property type="entry name" value="PHD FINGER PROTEIN MALE MEIOCYTE DEATH 1-RELATED"/>
    <property type="match status" value="1"/>
</dbReference>
<dbReference type="AlphaFoldDB" id="A0A8J2SCH8"/>
<feature type="compositionally biased region" description="Low complexity" evidence="4">
    <location>
        <begin position="666"/>
        <end position="677"/>
    </location>
</feature>
<organism evidence="5 6">
    <name type="scientific">Pelagomonas calceolata</name>
    <dbReference type="NCBI Taxonomy" id="35677"/>
    <lineage>
        <taxon>Eukaryota</taxon>
        <taxon>Sar</taxon>
        <taxon>Stramenopiles</taxon>
        <taxon>Ochrophyta</taxon>
        <taxon>Pelagophyceae</taxon>
        <taxon>Pelagomonadales</taxon>
        <taxon>Pelagomonadaceae</taxon>
        <taxon>Pelagomonas</taxon>
    </lineage>
</organism>
<dbReference type="InterPro" id="IPR011011">
    <property type="entry name" value="Znf_FYVE_PHD"/>
</dbReference>
<feature type="compositionally biased region" description="Low complexity" evidence="4">
    <location>
        <begin position="623"/>
        <end position="639"/>
    </location>
</feature>
<keyword evidence="3" id="KW-0862">Zinc</keyword>
<dbReference type="InterPro" id="IPR013083">
    <property type="entry name" value="Znf_RING/FYVE/PHD"/>
</dbReference>
<proteinExistence type="predicted"/>
<dbReference type="GO" id="GO:0008270">
    <property type="term" value="F:zinc ion binding"/>
    <property type="evidence" value="ECO:0007669"/>
    <property type="project" value="UniProtKB-KW"/>
</dbReference>
<reference evidence="5" key="1">
    <citation type="submission" date="2021-11" db="EMBL/GenBank/DDBJ databases">
        <authorList>
            <consortium name="Genoscope - CEA"/>
            <person name="William W."/>
        </authorList>
    </citation>
    <scope>NUCLEOTIDE SEQUENCE</scope>
</reference>
<evidence type="ECO:0000256" key="2">
    <source>
        <dbReference type="ARBA" id="ARBA00022771"/>
    </source>
</evidence>
<feature type="compositionally biased region" description="Acidic residues" evidence="4">
    <location>
        <begin position="695"/>
        <end position="716"/>
    </location>
</feature>
<comment type="caution">
    <text evidence="5">The sequence shown here is derived from an EMBL/GenBank/DDBJ whole genome shotgun (WGS) entry which is preliminary data.</text>
</comment>
<feature type="region of interest" description="Disordered" evidence="4">
    <location>
        <begin position="347"/>
        <end position="401"/>
    </location>
</feature>
<accession>A0A8J2SCH8</accession>
<feature type="compositionally biased region" description="Low complexity" evidence="4">
    <location>
        <begin position="503"/>
        <end position="520"/>
    </location>
</feature>
<feature type="compositionally biased region" description="Low complexity" evidence="4">
    <location>
        <begin position="468"/>
        <end position="477"/>
    </location>
</feature>
<evidence type="ECO:0000256" key="1">
    <source>
        <dbReference type="ARBA" id="ARBA00022723"/>
    </source>
</evidence>
<feature type="compositionally biased region" description="Low complexity" evidence="4">
    <location>
        <begin position="537"/>
        <end position="547"/>
    </location>
</feature>
<feature type="compositionally biased region" description="Low complexity" evidence="4">
    <location>
        <begin position="604"/>
        <end position="615"/>
    </location>
</feature>
<dbReference type="InterPro" id="IPR019786">
    <property type="entry name" value="Zinc_finger_PHD-type_CS"/>
</dbReference>
<dbReference type="SUPFAM" id="SSF57903">
    <property type="entry name" value="FYVE/PHD zinc finger"/>
    <property type="match status" value="1"/>
</dbReference>
<evidence type="ECO:0000256" key="4">
    <source>
        <dbReference type="SAM" id="MobiDB-lite"/>
    </source>
</evidence>